<dbReference type="SUPFAM" id="SSF53335">
    <property type="entry name" value="S-adenosyl-L-methionine-dependent methyltransferases"/>
    <property type="match status" value="1"/>
</dbReference>
<dbReference type="PANTHER" id="PTHR39290">
    <property type="entry name" value="C3H1-TYPE DOMAIN-CONTAINING PROTEIN-RELATED"/>
    <property type="match status" value="1"/>
</dbReference>
<evidence type="ECO:0000256" key="1">
    <source>
        <dbReference type="SAM" id="MobiDB-lite"/>
    </source>
</evidence>
<accession>A0A7S4HPW2</accession>
<dbReference type="PANTHER" id="PTHR39290:SF6">
    <property type="entry name" value="S-ADENOSYL-L-METHIONINE-DEPENDENT METHYLTRANSFERASES SUPERFAMILY PROTEIN"/>
    <property type="match status" value="1"/>
</dbReference>
<organism evidence="2">
    <name type="scientific">Odontella aurita</name>
    <dbReference type="NCBI Taxonomy" id="265563"/>
    <lineage>
        <taxon>Eukaryota</taxon>
        <taxon>Sar</taxon>
        <taxon>Stramenopiles</taxon>
        <taxon>Ochrophyta</taxon>
        <taxon>Bacillariophyta</taxon>
        <taxon>Mediophyceae</taxon>
        <taxon>Biddulphiophycidae</taxon>
        <taxon>Eupodiscales</taxon>
        <taxon>Odontellaceae</taxon>
        <taxon>Odontella</taxon>
    </lineage>
</organism>
<evidence type="ECO:0000313" key="2">
    <source>
        <dbReference type="EMBL" id="CAE2205749.1"/>
    </source>
</evidence>
<feature type="compositionally biased region" description="Polar residues" evidence="1">
    <location>
        <begin position="100"/>
        <end position="113"/>
    </location>
</feature>
<protein>
    <submittedName>
        <fullName evidence="2">Uncharacterized protein</fullName>
    </submittedName>
</protein>
<feature type="region of interest" description="Disordered" evidence="1">
    <location>
        <begin position="95"/>
        <end position="124"/>
    </location>
</feature>
<dbReference type="EMBL" id="HBKQ01003766">
    <property type="protein sequence ID" value="CAE2205749.1"/>
    <property type="molecule type" value="Transcribed_RNA"/>
</dbReference>
<gene>
    <name evidence="2" type="ORF">OAUR00152_LOCUS2563</name>
</gene>
<dbReference type="AlphaFoldDB" id="A0A7S4HPW2"/>
<proteinExistence type="predicted"/>
<reference evidence="2" key="1">
    <citation type="submission" date="2021-01" db="EMBL/GenBank/DDBJ databases">
        <authorList>
            <person name="Corre E."/>
            <person name="Pelletier E."/>
            <person name="Niang G."/>
            <person name="Scheremetjew M."/>
            <person name="Finn R."/>
            <person name="Kale V."/>
            <person name="Holt S."/>
            <person name="Cochrane G."/>
            <person name="Meng A."/>
            <person name="Brown T."/>
            <person name="Cohen L."/>
        </authorList>
    </citation>
    <scope>NUCLEOTIDE SEQUENCE</scope>
    <source>
        <strain evidence="2">Isolate 1302-5</strain>
    </source>
</reference>
<dbReference type="InterPro" id="IPR029063">
    <property type="entry name" value="SAM-dependent_MTases_sf"/>
</dbReference>
<name>A0A7S4HPW2_9STRA</name>
<sequence length="419" mass="46352">MFCPTARKSFLAFARATSEQTTAASPAAAATFVAAALSINYVLHSNPGNESMEIWTDRAKGGFIGTRNAELQTVGTTSNLYPKSPASAVAQCESAAGESTPGNERNQIENSPANLMEDKSGSGITQPSRIRRVLHSLGLSSLPLPRILTPADTVFDYPEIRAGLRCREADEKKLRSLQKEAISARTSGDHERIRQVFGEISAIAYGEGVTPQVREDFLVRYGCTAWTDDVLEYLVKLAEGRGIAEIGAGNGQWARAINDFYEISHKDAIQGDRRMGKKFEFIIPYDDMTNLPLSPKVYHRFTKPANEYFHPNVQKCTSHTDAVRKWECRGRILMLVYPPPGPMALETVRAYVDVYPEGNDTIVYVGEGRNGANGNDDFFDYFLNDKEWVLLSALDVKPSVGGKGYEKMFVLQRAKSCRQ</sequence>